<evidence type="ECO:0000313" key="2">
    <source>
        <dbReference type="Proteomes" id="UP001209229"/>
    </source>
</evidence>
<protein>
    <submittedName>
        <fullName evidence="1">Uncharacterized protein</fullName>
    </submittedName>
</protein>
<dbReference type="Proteomes" id="UP001209229">
    <property type="component" value="Unassembled WGS sequence"/>
</dbReference>
<sequence length="168" mass="19995">MKTKLFFILITLSQSLLSQSIKDTFLIVIPNNYKIEKNTADIFNKKIKPQINDTLNSSCHLFYYTKRVHNDKFTDEYFGLILMDSQTKPMSYSRKNVKMIKARYLKDYYSILSSYDYFSVRESKSCFVNDFIKKKLLLYVVKEDDYLNDESKYINLYSCEYSTAIILE</sequence>
<comment type="caution">
    <text evidence="1">The sequence shown here is derived from an EMBL/GenBank/DDBJ whole genome shotgun (WGS) entry which is preliminary data.</text>
</comment>
<dbReference type="AlphaFoldDB" id="A0AAE3M511"/>
<evidence type="ECO:0000313" key="1">
    <source>
        <dbReference type="EMBL" id="MCW3786957.1"/>
    </source>
</evidence>
<organism evidence="1 2">
    <name type="scientific">Plebeiibacterium sediminum</name>
    <dbReference type="NCBI Taxonomy" id="2992112"/>
    <lineage>
        <taxon>Bacteria</taxon>
        <taxon>Pseudomonadati</taxon>
        <taxon>Bacteroidota</taxon>
        <taxon>Bacteroidia</taxon>
        <taxon>Marinilabiliales</taxon>
        <taxon>Marinilabiliaceae</taxon>
        <taxon>Plebeiibacterium</taxon>
    </lineage>
</organism>
<dbReference type="EMBL" id="JAPDPJ010000021">
    <property type="protein sequence ID" value="MCW3786957.1"/>
    <property type="molecule type" value="Genomic_DNA"/>
</dbReference>
<gene>
    <name evidence="1" type="ORF">OM075_10790</name>
</gene>
<proteinExistence type="predicted"/>
<reference evidence="1" key="1">
    <citation type="submission" date="2022-10" db="EMBL/GenBank/DDBJ databases">
        <authorList>
            <person name="Yu W.X."/>
        </authorList>
    </citation>
    <scope>NUCLEOTIDE SEQUENCE</scope>
    <source>
        <strain evidence="1">AAT</strain>
    </source>
</reference>
<keyword evidence="2" id="KW-1185">Reference proteome</keyword>
<accession>A0AAE3M511</accession>
<dbReference type="RefSeq" id="WP_301190522.1">
    <property type="nucleotide sequence ID" value="NZ_JAPDPJ010000021.1"/>
</dbReference>
<name>A0AAE3M511_9BACT</name>